<dbReference type="EMBL" id="JAAKFY010000008">
    <property type="protein sequence ID" value="KAF3853333.1"/>
    <property type="molecule type" value="Genomic_DNA"/>
</dbReference>
<dbReference type="InterPro" id="IPR018000">
    <property type="entry name" value="Neurotransmitter_ion_chnl_CS"/>
</dbReference>
<dbReference type="PROSITE" id="PS00236">
    <property type="entry name" value="NEUROTR_ION_CHANNEL"/>
    <property type="match status" value="1"/>
</dbReference>
<dbReference type="AlphaFoldDB" id="A0A7J5YVX7"/>
<sequence length="297" mass="34641">MEFTNATCISLIFLQWTHCACVCDVSDEPPSELLSVAKEDKRSQLMEESNSLEKLRDELSEAVKALSLLLSRKEERKPDYWNRVARKLDKVLFFVYVTVASGSTNNNSKDDNNNERKFTYQDVLNYLNLTETRSLLNGPTCQRLQQNNMGLSPNFRLCMVSYLNVVKIFTPCLRLQREIDQTFVSFVGIYMKWEDPHIFWIPEDFGGLDKMRVPSDLLWKPDLMIEEMIEKDKDVPNPFITIHSNGFVEHVRDLMVVSTCRMQIYKFPFDIQSCTLSLKSIIYPEEELKFDVLNDNN</sequence>
<protein>
    <recommendedName>
        <fullName evidence="5">Neurotransmitter-gated ion-channel ligand-binding domain-containing protein</fullName>
    </recommendedName>
</protein>
<dbReference type="InterPro" id="IPR006201">
    <property type="entry name" value="Neur_channel"/>
</dbReference>
<dbReference type="Proteomes" id="UP000518266">
    <property type="component" value="Unassembled WGS sequence"/>
</dbReference>
<feature type="chain" id="PRO_5029600894" description="Neurotransmitter-gated ion-channel ligand-binding domain-containing protein" evidence="4">
    <location>
        <begin position="20"/>
        <end position="297"/>
    </location>
</feature>
<evidence type="ECO:0000259" key="5">
    <source>
        <dbReference type="Pfam" id="PF02931"/>
    </source>
</evidence>
<dbReference type="SUPFAM" id="SSF63712">
    <property type="entry name" value="Nicotinic receptor ligand binding domain-like"/>
    <property type="match status" value="1"/>
</dbReference>
<proteinExistence type="predicted"/>
<feature type="coiled-coil region" evidence="3">
    <location>
        <begin position="38"/>
        <end position="76"/>
    </location>
</feature>
<dbReference type="GO" id="GO:0016020">
    <property type="term" value="C:membrane"/>
    <property type="evidence" value="ECO:0007669"/>
    <property type="project" value="UniProtKB-SubCell"/>
</dbReference>
<evidence type="ECO:0000256" key="1">
    <source>
        <dbReference type="ARBA" id="ARBA00004141"/>
    </source>
</evidence>
<feature type="domain" description="Neurotransmitter-gated ion-channel ligand-binding" evidence="5">
    <location>
        <begin position="178"/>
        <end position="295"/>
    </location>
</feature>
<evidence type="ECO:0000256" key="4">
    <source>
        <dbReference type="SAM" id="SignalP"/>
    </source>
</evidence>
<comment type="subcellular location">
    <subcellularLocation>
        <location evidence="1">Membrane</location>
        <topology evidence="1">Multi-pass membrane protein</topology>
    </subcellularLocation>
</comment>
<evidence type="ECO:0000313" key="6">
    <source>
        <dbReference type="EMBL" id="KAF3853333.1"/>
    </source>
</evidence>
<evidence type="ECO:0000313" key="7">
    <source>
        <dbReference type="Proteomes" id="UP000518266"/>
    </source>
</evidence>
<dbReference type="InterPro" id="IPR036734">
    <property type="entry name" value="Neur_chan_lig-bd_sf"/>
</dbReference>
<gene>
    <name evidence="6" type="ORF">F7725_014021</name>
</gene>
<dbReference type="OrthoDB" id="6097796at2759"/>
<keyword evidence="7" id="KW-1185">Reference proteome</keyword>
<accession>A0A7J5YVX7</accession>
<keyword evidence="2" id="KW-0472">Membrane</keyword>
<comment type="caution">
    <text evidence="6">The sequence shown here is derived from an EMBL/GenBank/DDBJ whole genome shotgun (WGS) entry which is preliminary data.</text>
</comment>
<feature type="signal peptide" evidence="4">
    <location>
        <begin position="1"/>
        <end position="19"/>
    </location>
</feature>
<keyword evidence="3" id="KW-0175">Coiled coil</keyword>
<evidence type="ECO:0000256" key="2">
    <source>
        <dbReference type="ARBA" id="ARBA00023136"/>
    </source>
</evidence>
<dbReference type="GO" id="GO:0004888">
    <property type="term" value="F:transmembrane signaling receptor activity"/>
    <property type="evidence" value="ECO:0007669"/>
    <property type="project" value="InterPro"/>
</dbReference>
<dbReference type="InterPro" id="IPR006202">
    <property type="entry name" value="Neur_chan_lig-bd"/>
</dbReference>
<keyword evidence="4" id="KW-0732">Signal</keyword>
<organism evidence="6 7">
    <name type="scientific">Dissostichus mawsoni</name>
    <name type="common">Antarctic cod</name>
    <dbReference type="NCBI Taxonomy" id="36200"/>
    <lineage>
        <taxon>Eukaryota</taxon>
        <taxon>Metazoa</taxon>
        <taxon>Chordata</taxon>
        <taxon>Craniata</taxon>
        <taxon>Vertebrata</taxon>
        <taxon>Euteleostomi</taxon>
        <taxon>Actinopterygii</taxon>
        <taxon>Neopterygii</taxon>
        <taxon>Teleostei</taxon>
        <taxon>Neoteleostei</taxon>
        <taxon>Acanthomorphata</taxon>
        <taxon>Eupercaria</taxon>
        <taxon>Perciformes</taxon>
        <taxon>Notothenioidei</taxon>
        <taxon>Nototheniidae</taxon>
        <taxon>Dissostichus</taxon>
    </lineage>
</organism>
<evidence type="ECO:0000256" key="3">
    <source>
        <dbReference type="SAM" id="Coils"/>
    </source>
</evidence>
<dbReference type="GO" id="GO:0005230">
    <property type="term" value="F:extracellular ligand-gated monoatomic ion channel activity"/>
    <property type="evidence" value="ECO:0007669"/>
    <property type="project" value="InterPro"/>
</dbReference>
<dbReference type="PANTHER" id="PTHR18945">
    <property type="entry name" value="NEUROTRANSMITTER GATED ION CHANNEL"/>
    <property type="match status" value="1"/>
</dbReference>
<name>A0A7J5YVX7_DISMA</name>
<dbReference type="Gene3D" id="2.70.170.10">
    <property type="entry name" value="Neurotransmitter-gated ion-channel ligand-binding domain"/>
    <property type="match status" value="1"/>
</dbReference>
<reference evidence="6 7" key="1">
    <citation type="submission" date="2020-03" db="EMBL/GenBank/DDBJ databases">
        <title>Dissostichus mawsoni Genome sequencing and assembly.</title>
        <authorList>
            <person name="Park H."/>
        </authorList>
    </citation>
    <scope>NUCLEOTIDE SEQUENCE [LARGE SCALE GENOMIC DNA]</scope>
    <source>
        <strain evidence="6">DM0001</strain>
        <tissue evidence="6">Muscle</tissue>
    </source>
</reference>
<dbReference type="Pfam" id="PF02931">
    <property type="entry name" value="Neur_chan_LBD"/>
    <property type="match status" value="1"/>
</dbReference>